<evidence type="ECO:0000256" key="3">
    <source>
        <dbReference type="ARBA" id="ARBA00023125"/>
    </source>
</evidence>
<dbReference type="InterPro" id="IPR036388">
    <property type="entry name" value="WH-like_DNA-bd_sf"/>
</dbReference>
<protein>
    <recommendedName>
        <fullName evidence="6">HTH-type transcriptional regulator SarZ</fullName>
    </recommendedName>
    <alternativeName>
        <fullName evidence="7">Staphylococcal accessory regulator Z</fullName>
    </alternativeName>
</protein>
<proteinExistence type="inferred from homology"/>
<dbReference type="InterPro" id="IPR036390">
    <property type="entry name" value="WH_DNA-bd_sf"/>
</dbReference>
<name>A0ABN1MU43_9FLAO</name>
<keyword evidence="3" id="KW-0238">DNA-binding</keyword>
<evidence type="ECO:0000256" key="4">
    <source>
        <dbReference type="ARBA" id="ARBA00023163"/>
    </source>
</evidence>
<dbReference type="SMART" id="SM00347">
    <property type="entry name" value="HTH_MARR"/>
    <property type="match status" value="1"/>
</dbReference>
<sequence length="148" mass="16964">MKYEQLKLDNQICFPLYAASRLVIREYQPMLDKLGITYPQYLVLLVLWEQNGQPVNDIAKKLILNTNTITPLLKRLETQGIVTRERSKEDERKVIVLLTEKGKALQDEASCIPMQLAAGMQATDVTTEDLAELKNQLHAFIDFMKKKA</sequence>
<evidence type="ECO:0000256" key="1">
    <source>
        <dbReference type="ARBA" id="ARBA00004496"/>
    </source>
</evidence>
<organism evidence="9 10">
    <name type="scientific">Wandonia haliotis</name>
    <dbReference type="NCBI Taxonomy" id="574963"/>
    <lineage>
        <taxon>Bacteria</taxon>
        <taxon>Pseudomonadati</taxon>
        <taxon>Bacteroidota</taxon>
        <taxon>Flavobacteriia</taxon>
        <taxon>Flavobacteriales</taxon>
        <taxon>Crocinitomicaceae</taxon>
        <taxon>Wandonia</taxon>
    </lineage>
</organism>
<evidence type="ECO:0000313" key="9">
    <source>
        <dbReference type="EMBL" id="GAA0876835.1"/>
    </source>
</evidence>
<evidence type="ECO:0000256" key="5">
    <source>
        <dbReference type="ARBA" id="ARBA00046337"/>
    </source>
</evidence>
<gene>
    <name evidence="9" type="ORF">GCM10009118_32450</name>
</gene>
<feature type="domain" description="HTH marR-type" evidence="8">
    <location>
        <begin position="9"/>
        <end position="142"/>
    </location>
</feature>
<comment type="subcellular location">
    <subcellularLocation>
        <location evidence="1">Cytoplasm</location>
    </subcellularLocation>
</comment>
<dbReference type="InterPro" id="IPR000835">
    <property type="entry name" value="HTH_MarR-typ"/>
</dbReference>
<evidence type="ECO:0000256" key="6">
    <source>
        <dbReference type="ARBA" id="ARBA00047188"/>
    </source>
</evidence>
<dbReference type="Pfam" id="PF22381">
    <property type="entry name" value="Staph_reg_Sar_Rot"/>
    <property type="match status" value="1"/>
</dbReference>
<dbReference type="InterPro" id="IPR055166">
    <property type="entry name" value="Transc_reg_Sar_Rot_HTH"/>
</dbReference>
<evidence type="ECO:0000259" key="8">
    <source>
        <dbReference type="PROSITE" id="PS50995"/>
    </source>
</evidence>
<dbReference type="Proteomes" id="UP001501126">
    <property type="component" value="Unassembled WGS sequence"/>
</dbReference>
<accession>A0ABN1MU43</accession>
<dbReference type="PANTHER" id="PTHR42756">
    <property type="entry name" value="TRANSCRIPTIONAL REGULATOR, MARR"/>
    <property type="match status" value="1"/>
</dbReference>
<dbReference type="PRINTS" id="PR00598">
    <property type="entry name" value="HTHMARR"/>
</dbReference>
<comment type="similarity">
    <text evidence="5">Belongs to the SarZ family.</text>
</comment>
<reference evidence="9 10" key="1">
    <citation type="journal article" date="2019" name="Int. J. Syst. Evol. Microbiol.">
        <title>The Global Catalogue of Microorganisms (GCM) 10K type strain sequencing project: providing services to taxonomists for standard genome sequencing and annotation.</title>
        <authorList>
            <consortium name="The Broad Institute Genomics Platform"/>
            <consortium name="The Broad Institute Genome Sequencing Center for Infectious Disease"/>
            <person name="Wu L."/>
            <person name="Ma J."/>
        </authorList>
    </citation>
    <scope>NUCLEOTIDE SEQUENCE [LARGE SCALE GENOMIC DNA]</scope>
    <source>
        <strain evidence="9 10">JCM 16083</strain>
    </source>
</reference>
<keyword evidence="2" id="KW-0805">Transcription regulation</keyword>
<evidence type="ECO:0000313" key="10">
    <source>
        <dbReference type="Proteomes" id="UP001501126"/>
    </source>
</evidence>
<keyword evidence="4" id="KW-0804">Transcription</keyword>
<evidence type="ECO:0000256" key="2">
    <source>
        <dbReference type="ARBA" id="ARBA00023015"/>
    </source>
</evidence>
<dbReference type="PROSITE" id="PS50995">
    <property type="entry name" value="HTH_MARR_2"/>
    <property type="match status" value="1"/>
</dbReference>
<dbReference type="SUPFAM" id="SSF46785">
    <property type="entry name" value="Winged helix' DNA-binding domain"/>
    <property type="match status" value="1"/>
</dbReference>
<dbReference type="PANTHER" id="PTHR42756:SF1">
    <property type="entry name" value="TRANSCRIPTIONAL REPRESSOR OF EMRAB OPERON"/>
    <property type="match status" value="1"/>
</dbReference>
<keyword evidence="10" id="KW-1185">Reference proteome</keyword>
<comment type="caution">
    <text evidence="9">The sequence shown here is derived from an EMBL/GenBank/DDBJ whole genome shotgun (WGS) entry which is preliminary data.</text>
</comment>
<dbReference type="RefSeq" id="WP_343790492.1">
    <property type="nucleotide sequence ID" value="NZ_BAAAFH010000022.1"/>
</dbReference>
<evidence type="ECO:0000256" key="7">
    <source>
        <dbReference type="ARBA" id="ARBA00047207"/>
    </source>
</evidence>
<dbReference type="EMBL" id="BAAAFH010000022">
    <property type="protein sequence ID" value="GAA0876835.1"/>
    <property type="molecule type" value="Genomic_DNA"/>
</dbReference>
<dbReference type="Gene3D" id="1.10.10.10">
    <property type="entry name" value="Winged helix-like DNA-binding domain superfamily/Winged helix DNA-binding domain"/>
    <property type="match status" value="1"/>
</dbReference>